<proteinExistence type="inferred from homology"/>
<name>A0A2U1SMR0_METSR</name>
<dbReference type="PANTHER" id="PTHR11592:SF78">
    <property type="entry name" value="GLUTATHIONE PEROXIDASE"/>
    <property type="match status" value="1"/>
</dbReference>
<dbReference type="OrthoDB" id="9785502at2"/>
<keyword evidence="7" id="KW-1185">Reference proteome</keyword>
<evidence type="ECO:0000256" key="1">
    <source>
        <dbReference type="ARBA" id="ARBA00006926"/>
    </source>
</evidence>
<dbReference type="InterPro" id="IPR029759">
    <property type="entry name" value="GPX_AS"/>
</dbReference>
<dbReference type="Gene3D" id="3.40.30.10">
    <property type="entry name" value="Glutaredoxin"/>
    <property type="match status" value="1"/>
</dbReference>
<dbReference type="GO" id="GO:0004601">
    <property type="term" value="F:peroxidase activity"/>
    <property type="evidence" value="ECO:0007669"/>
    <property type="project" value="UniProtKB-KW"/>
</dbReference>
<dbReference type="Pfam" id="PF00255">
    <property type="entry name" value="GSHPx"/>
    <property type="match status" value="1"/>
</dbReference>
<feature type="active site" evidence="4">
    <location>
        <position position="36"/>
    </location>
</feature>
<evidence type="ECO:0000313" key="7">
    <source>
        <dbReference type="Proteomes" id="UP000245137"/>
    </source>
</evidence>
<dbReference type="InterPro" id="IPR036249">
    <property type="entry name" value="Thioredoxin-like_sf"/>
</dbReference>
<dbReference type="GO" id="GO:0034599">
    <property type="term" value="P:cellular response to oxidative stress"/>
    <property type="evidence" value="ECO:0007669"/>
    <property type="project" value="TreeGrafter"/>
</dbReference>
<dbReference type="RefSeq" id="WP_108918272.1">
    <property type="nucleotide sequence ID" value="NZ_BGJY01000013.1"/>
</dbReference>
<reference evidence="6 7" key="1">
    <citation type="journal article" date="2018" name="Appl. Microbiol. Biotechnol.">
        <title>Co-cultivation of the strictly anaerobic methanogen Methanosarcina barkeri with aerobic methanotrophs in an oxygen-limited membrane bioreactor.</title>
        <authorList>
            <person name="In 't Zandt M.H."/>
            <person name="van den Bosch T.J.M."/>
            <person name="Rijkers R."/>
            <person name="van Kessel M.A.H.J."/>
            <person name="Jetten M.S.M."/>
            <person name="Welte C.U."/>
        </authorList>
    </citation>
    <scope>NUCLEOTIDE SEQUENCE [LARGE SCALE GENOMIC DNA]</scope>
    <source>
        <strain evidence="6 7">DSM 17706</strain>
    </source>
</reference>
<dbReference type="PROSITE" id="PS00460">
    <property type="entry name" value="GLUTATHIONE_PEROXID_1"/>
    <property type="match status" value="1"/>
</dbReference>
<dbReference type="PRINTS" id="PR01011">
    <property type="entry name" value="GLUTPROXDASE"/>
</dbReference>
<evidence type="ECO:0000256" key="5">
    <source>
        <dbReference type="RuleBase" id="RU000499"/>
    </source>
</evidence>
<dbReference type="PANTHER" id="PTHR11592">
    <property type="entry name" value="GLUTATHIONE PEROXIDASE"/>
    <property type="match status" value="1"/>
</dbReference>
<dbReference type="SUPFAM" id="SSF52833">
    <property type="entry name" value="Thioredoxin-like"/>
    <property type="match status" value="1"/>
</dbReference>
<dbReference type="PIRSF" id="PIRSF000303">
    <property type="entry name" value="Glutathion_perox"/>
    <property type="match status" value="1"/>
</dbReference>
<dbReference type="Proteomes" id="UP000245137">
    <property type="component" value="Unassembled WGS sequence"/>
</dbReference>
<comment type="similarity">
    <text evidence="1 5">Belongs to the glutathione peroxidase family.</text>
</comment>
<dbReference type="EMBL" id="PUIV01000034">
    <property type="protein sequence ID" value="PWB92876.1"/>
    <property type="molecule type" value="Genomic_DNA"/>
</dbReference>
<keyword evidence="2 5" id="KW-0575">Peroxidase</keyword>
<comment type="caution">
    <text evidence="6">The sequence shown here is derived from an EMBL/GenBank/DDBJ whole genome shotgun (WGS) entry which is preliminary data.</text>
</comment>
<evidence type="ECO:0000256" key="3">
    <source>
        <dbReference type="ARBA" id="ARBA00023002"/>
    </source>
</evidence>
<dbReference type="PROSITE" id="PS51355">
    <property type="entry name" value="GLUTATHIONE_PEROXID_3"/>
    <property type="match status" value="1"/>
</dbReference>
<evidence type="ECO:0000256" key="2">
    <source>
        <dbReference type="ARBA" id="ARBA00022559"/>
    </source>
</evidence>
<protein>
    <recommendedName>
        <fullName evidence="5">Glutathione peroxidase</fullName>
    </recommendedName>
</protein>
<keyword evidence="3 5" id="KW-0560">Oxidoreductase</keyword>
<evidence type="ECO:0000313" key="6">
    <source>
        <dbReference type="EMBL" id="PWB92876.1"/>
    </source>
</evidence>
<dbReference type="CDD" id="cd00340">
    <property type="entry name" value="GSH_Peroxidase"/>
    <property type="match status" value="1"/>
</dbReference>
<dbReference type="InterPro" id="IPR000889">
    <property type="entry name" value="Glutathione_peroxidase"/>
</dbReference>
<sequence>MNRVYEFEARRLDGEKASLSDWAGKVLLIVNVASKCGFTPQYEGLEALWRTYRDRGFAVLGFPCDQFGHQEPGDEAAIGAFCSMRYDVTFPLFAKIEVNGGNAHPLYRFLKSQAPGLLGTQAIKWNFTKFLVDRQGRVVKRYAPTVEPQAIAADIEKHLAEAP</sequence>
<dbReference type="AlphaFoldDB" id="A0A2U1SMR0"/>
<dbReference type="FunFam" id="3.40.30.10:FF:000010">
    <property type="entry name" value="Glutathione peroxidase"/>
    <property type="match status" value="1"/>
</dbReference>
<evidence type="ECO:0000256" key="4">
    <source>
        <dbReference type="PIRSR" id="PIRSR000303-1"/>
    </source>
</evidence>
<organism evidence="6 7">
    <name type="scientific">Methylosinus sporium</name>
    <dbReference type="NCBI Taxonomy" id="428"/>
    <lineage>
        <taxon>Bacteria</taxon>
        <taxon>Pseudomonadati</taxon>
        <taxon>Pseudomonadota</taxon>
        <taxon>Alphaproteobacteria</taxon>
        <taxon>Hyphomicrobiales</taxon>
        <taxon>Methylocystaceae</taxon>
        <taxon>Methylosinus</taxon>
    </lineage>
</organism>
<accession>A0A2U1SMR0</accession>
<gene>
    <name evidence="6" type="ORF">C5689_16100</name>
</gene>